<comment type="similarity">
    <text evidence="1 5">Belongs to the R-transferase family.</text>
</comment>
<dbReference type="GO" id="GO:0005737">
    <property type="term" value="C:cytoplasm"/>
    <property type="evidence" value="ECO:0007669"/>
    <property type="project" value="InterPro"/>
</dbReference>
<reference evidence="9 10" key="1">
    <citation type="submission" date="2011-10" db="EMBL/GenBank/DDBJ databases">
        <authorList>
            <person name="Genoscope - CEA"/>
        </authorList>
    </citation>
    <scope>NUCLEOTIDE SEQUENCE [LARGE SCALE GENOMIC DNA]</scope>
    <source>
        <strain evidence="9 10">RCC 1105</strain>
    </source>
</reference>
<protein>
    <recommendedName>
        <fullName evidence="5">Arginyl-tRNA--protein transferase</fullName>
        <ecNumber evidence="5">2.3.2.8</ecNumber>
    </recommendedName>
</protein>
<evidence type="ECO:0000256" key="2">
    <source>
        <dbReference type="ARBA" id="ARBA00022679"/>
    </source>
</evidence>
<dbReference type="AlphaFoldDB" id="K8FAW6"/>
<keyword evidence="3 5" id="KW-0833">Ubl conjugation pathway</keyword>
<organism evidence="9 10">
    <name type="scientific">Bathycoccus prasinos</name>
    <dbReference type="NCBI Taxonomy" id="41875"/>
    <lineage>
        <taxon>Eukaryota</taxon>
        <taxon>Viridiplantae</taxon>
        <taxon>Chlorophyta</taxon>
        <taxon>Mamiellophyceae</taxon>
        <taxon>Mamiellales</taxon>
        <taxon>Bathycoccaceae</taxon>
        <taxon>Bathycoccus</taxon>
    </lineage>
</organism>
<comment type="catalytic activity">
    <reaction evidence="5">
        <text>an N-terminal L-alpha-aminoacyl-[protein] + L-arginyl-tRNA(Arg) = an N-terminal L-arginyl-L-aminoacyl-[protein] + tRNA(Arg) + H(+)</text>
        <dbReference type="Rhea" id="RHEA:10208"/>
        <dbReference type="Rhea" id="RHEA-COMP:9658"/>
        <dbReference type="Rhea" id="RHEA-COMP:9673"/>
        <dbReference type="Rhea" id="RHEA-COMP:10636"/>
        <dbReference type="Rhea" id="RHEA-COMP:10638"/>
        <dbReference type="ChEBI" id="CHEBI:15378"/>
        <dbReference type="ChEBI" id="CHEBI:78442"/>
        <dbReference type="ChEBI" id="CHEBI:78513"/>
        <dbReference type="ChEBI" id="CHEBI:78597"/>
        <dbReference type="ChEBI" id="CHEBI:83562"/>
        <dbReference type="EC" id="2.3.2.8"/>
    </reaction>
</comment>
<evidence type="ECO:0000259" key="8">
    <source>
        <dbReference type="Pfam" id="PF04377"/>
    </source>
</evidence>
<dbReference type="EMBL" id="FO082268">
    <property type="protein sequence ID" value="CCO18768.1"/>
    <property type="molecule type" value="Genomic_DNA"/>
</dbReference>
<dbReference type="PIRSF" id="PIRSF037207">
    <property type="entry name" value="ATE1_euk"/>
    <property type="match status" value="1"/>
</dbReference>
<dbReference type="InterPro" id="IPR017137">
    <property type="entry name" value="Arg-tRNA-P_Trfase_1_euk"/>
</dbReference>
<evidence type="ECO:0000256" key="6">
    <source>
        <dbReference type="SAM" id="MobiDB-lite"/>
    </source>
</evidence>
<keyword evidence="4 5" id="KW-0012">Acyltransferase</keyword>
<feature type="region of interest" description="Disordered" evidence="6">
    <location>
        <begin position="117"/>
        <end position="143"/>
    </location>
</feature>
<accession>K8FAW6</accession>
<dbReference type="Gene3D" id="3.30.1360.70">
    <property type="entry name" value="Arginyl tRNA synthetase N-terminal domain"/>
    <property type="match status" value="1"/>
</dbReference>
<dbReference type="KEGG" id="bpg:Bathy11g03550"/>
<feature type="region of interest" description="Disordered" evidence="6">
    <location>
        <begin position="556"/>
        <end position="589"/>
    </location>
</feature>
<keyword evidence="2 5" id="KW-0808">Transferase</keyword>
<evidence type="ECO:0000313" key="10">
    <source>
        <dbReference type="Proteomes" id="UP000198341"/>
    </source>
</evidence>
<dbReference type="InterPro" id="IPR007472">
    <property type="entry name" value="N-end_Aminoacyl_Trfase_C"/>
</dbReference>
<name>K8FAW6_9CHLO</name>
<proteinExistence type="inferred from homology"/>
<evidence type="ECO:0000256" key="1">
    <source>
        <dbReference type="ARBA" id="ARBA00009991"/>
    </source>
</evidence>
<keyword evidence="10" id="KW-1185">Reference proteome</keyword>
<dbReference type="PANTHER" id="PTHR21367">
    <property type="entry name" value="ARGININE-TRNA-PROTEIN TRANSFERASE 1"/>
    <property type="match status" value="1"/>
</dbReference>
<dbReference type="InterPro" id="IPR007471">
    <property type="entry name" value="N-end_Aminoacyl_Trfase_N"/>
</dbReference>
<dbReference type="GeneID" id="19013034"/>
<dbReference type="RefSeq" id="XP_007510423.1">
    <property type="nucleotide sequence ID" value="XM_007510361.1"/>
</dbReference>
<dbReference type="eggNOG" id="KOG1193">
    <property type="taxonomic scope" value="Eukaryota"/>
</dbReference>
<dbReference type="InterPro" id="IPR036695">
    <property type="entry name" value="Arg-tRNA-synth_N_sf"/>
</dbReference>
<dbReference type="GO" id="GO:0004057">
    <property type="term" value="F:arginyl-tRNA--protein transferase activity"/>
    <property type="evidence" value="ECO:0007669"/>
    <property type="project" value="UniProtKB-EC"/>
</dbReference>
<dbReference type="OrthoDB" id="74183at2759"/>
<feature type="domain" description="N-end aminoacyl transferase N-terminal" evidence="7">
    <location>
        <begin position="25"/>
        <end position="101"/>
    </location>
</feature>
<comment type="function">
    <text evidence="5">Involved in the post-translational conjugation of arginine to the N-terminal aspartate or glutamate of a protein. This arginylation is required for degradation of the protein via the ubiquitin pathway.</text>
</comment>
<sequence>MSSSESSSLNVKSVIEYHGEYSKTRCGYCKNSSSSSSSSSISTGFVAHFLTVFDYERCINNGWRRSGRWVYHPTPIESNCCVLCTIRLNVERFQKTSKQKRVERKFERYLETGFETSSSSTSTYHHHHHRQNGGDKNEKEDNDDDDEIRVFLNQRVLDAIEKSVSFVDCDKDIFNNEKKLLVQKTTNKEALERGSKYTSSACLIIAGKLKKDREEVVAKVLKRLTEEQNETKHFRVEARGGFLNFFPSSSEGNSEKTKIKPSRGMPTKKKEKKDDHPTLKPQKKKTTSKHKMFTVTVENSEFRREDFELWQRYQAKIHNDPPSKLKKSSYVNFLCDTPLVSDDKTYGSKHFRYFIDDKLVAVGVCDVLPTALSSVYFYHDPDLMKLELGKLSALYEIDFVSKNRNTAKYSLGDFKYYYMGYYIHDCQKMRYKGEYKPSELRCPTTGKWVSLDDRKTLEKLDAHSFKIVSDVDEEKVSMKEEKDEFEESSLGNQIVGVIQNGQYLGPTRIMENGAPIYHVLNASNSGQKKLRMIKQFRRDIGGGKNEFVYLVDVTSSRFSSSGDSEDDDDDDDEDELLVASPSSSDAMSV</sequence>
<feature type="compositionally biased region" description="Polar residues" evidence="6">
    <location>
        <begin position="580"/>
        <end position="589"/>
    </location>
</feature>
<dbReference type="GO" id="GO:0006420">
    <property type="term" value="P:arginyl-tRNA aminoacylation"/>
    <property type="evidence" value="ECO:0007669"/>
    <property type="project" value="InterPro"/>
</dbReference>
<gene>
    <name evidence="9" type="ordered locus">Bathy11g03550</name>
</gene>
<dbReference type="SUPFAM" id="SSF55729">
    <property type="entry name" value="Acyl-CoA N-acyltransferases (Nat)"/>
    <property type="match status" value="1"/>
</dbReference>
<evidence type="ECO:0000256" key="5">
    <source>
        <dbReference type="PIRNR" id="PIRNR037207"/>
    </source>
</evidence>
<feature type="compositionally biased region" description="Basic residues" evidence="6">
    <location>
        <begin position="281"/>
        <end position="290"/>
    </location>
</feature>
<feature type="region of interest" description="Disordered" evidence="6">
    <location>
        <begin position="247"/>
        <end position="290"/>
    </location>
</feature>
<dbReference type="PANTHER" id="PTHR21367:SF1">
    <property type="entry name" value="ARGINYL-TRNA--PROTEIN TRANSFERASE 1"/>
    <property type="match status" value="1"/>
</dbReference>
<dbReference type="Pfam" id="PF04377">
    <property type="entry name" value="ATE_C"/>
    <property type="match status" value="1"/>
</dbReference>
<dbReference type="STRING" id="41875.K8FAW6"/>
<dbReference type="Pfam" id="PF04376">
    <property type="entry name" value="ATE_N"/>
    <property type="match status" value="1"/>
</dbReference>
<dbReference type="EC" id="2.3.2.8" evidence="5"/>
<evidence type="ECO:0000256" key="4">
    <source>
        <dbReference type="ARBA" id="ARBA00023315"/>
    </source>
</evidence>
<evidence type="ECO:0000313" key="9">
    <source>
        <dbReference type="EMBL" id="CCO18768.1"/>
    </source>
</evidence>
<dbReference type="InterPro" id="IPR016181">
    <property type="entry name" value="Acyl_CoA_acyltransferase"/>
</dbReference>
<dbReference type="GO" id="GO:0005524">
    <property type="term" value="F:ATP binding"/>
    <property type="evidence" value="ECO:0007669"/>
    <property type="project" value="InterPro"/>
</dbReference>
<feature type="domain" description="N-end rule aminoacyl transferase C-terminal" evidence="8">
    <location>
        <begin position="305"/>
        <end position="441"/>
    </location>
</feature>
<dbReference type="Proteomes" id="UP000198341">
    <property type="component" value="Chromosome 11"/>
</dbReference>
<feature type="compositionally biased region" description="Acidic residues" evidence="6">
    <location>
        <begin position="563"/>
        <end position="576"/>
    </location>
</feature>
<dbReference type="InterPro" id="IPR030700">
    <property type="entry name" value="N-end_Aminoacyl_Trfase"/>
</dbReference>
<evidence type="ECO:0000256" key="3">
    <source>
        <dbReference type="ARBA" id="ARBA00022786"/>
    </source>
</evidence>
<dbReference type="GO" id="GO:0004814">
    <property type="term" value="F:arginine-tRNA ligase activity"/>
    <property type="evidence" value="ECO:0007669"/>
    <property type="project" value="InterPro"/>
</dbReference>
<evidence type="ECO:0000259" key="7">
    <source>
        <dbReference type="Pfam" id="PF04376"/>
    </source>
</evidence>